<evidence type="ECO:0000313" key="1">
    <source>
        <dbReference type="EMBL" id="AWP11368.1"/>
    </source>
</evidence>
<sequence>MPVPLPRPISRPAEGLMKAQGHLVQTAHIHQRSGVSNGKGWRGAYWPGQTGSDNTSAVVLLVERFGP</sequence>
<organism evidence="1 2">
    <name type="scientific">Scophthalmus maximus</name>
    <name type="common">Turbot</name>
    <name type="synonym">Psetta maxima</name>
    <dbReference type="NCBI Taxonomy" id="52904"/>
    <lineage>
        <taxon>Eukaryota</taxon>
        <taxon>Metazoa</taxon>
        <taxon>Chordata</taxon>
        <taxon>Craniata</taxon>
        <taxon>Vertebrata</taxon>
        <taxon>Euteleostomi</taxon>
        <taxon>Actinopterygii</taxon>
        <taxon>Neopterygii</taxon>
        <taxon>Teleostei</taxon>
        <taxon>Neoteleostei</taxon>
        <taxon>Acanthomorphata</taxon>
        <taxon>Carangaria</taxon>
        <taxon>Pleuronectiformes</taxon>
        <taxon>Pleuronectoidei</taxon>
        <taxon>Scophthalmidae</taxon>
        <taxon>Scophthalmus</taxon>
    </lineage>
</organism>
<reference evidence="1 2" key="1">
    <citation type="submission" date="2017-12" db="EMBL/GenBank/DDBJ databases">
        <title>Integrating genomic resources of turbot (Scophthalmus maximus) in depth evaluation of genetic and physical mapping variation across individuals.</title>
        <authorList>
            <person name="Martinez P."/>
        </authorList>
    </citation>
    <scope>NUCLEOTIDE SEQUENCE [LARGE SCALE GENOMIC DNA]</scope>
</reference>
<evidence type="ECO:0000313" key="2">
    <source>
        <dbReference type="Proteomes" id="UP000246464"/>
    </source>
</evidence>
<name>A0A2U9C4L3_SCOMX</name>
<accession>A0A2U9C4L3</accession>
<dbReference type="Proteomes" id="UP000246464">
    <property type="component" value="Chromosome 12"/>
</dbReference>
<dbReference type="AlphaFoldDB" id="A0A2U9C4L3"/>
<dbReference type="EMBL" id="CP026254">
    <property type="protein sequence ID" value="AWP11368.1"/>
    <property type="molecule type" value="Genomic_DNA"/>
</dbReference>
<keyword evidence="2" id="KW-1185">Reference proteome</keyword>
<protein>
    <submittedName>
        <fullName evidence="1">Uncharacterized protein</fullName>
    </submittedName>
</protein>
<proteinExistence type="predicted"/>
<gene>
    <name evidence="1" type="ORF">SMAX5B_007856</name>
</gene>